<dbReference type="EMBL" id="JAUSUK010000002">
    <property type="protein sequence ID" value="MDQ0327630.1"/>
    <property type="molecule type" value="Genomic_DNA"/>
</dbReference>
<dbReference type="Proteomes" id="UP001230253">
    <property type="component" value="Unassembled WGS sequence"/>
</dbReference>
<evidence type="ECO:0000256" key="1">
    <source>
        <dbReference type="ARBA" id="ARBA00010688"/>
    </source>
</evidence>
<dbReference type="PIRSF" id="PIRSF000535">
    <property type="entry name" value="1PFK/6PFK/LacC"/>
    <property type="match status" value="1"/>
</dbReference>
<keyword evidence="2 7" id="KW-0808">Transferase</keyword>
<evidence type="ECO:0000256" key="2">
    <source>
        <dbReference type="ARBA" id="ARBA00022679"/>
    </source>
</evidence>
<evidence type="ECO:0000256" key="4">
    <source>
        <dbReference type="ARBA" id="ARBA00022777"/>
    </source>
</evidence>
<sequence length="329" mass="33715">MKPSPLPVVTVTLNPAIDQTVVVEGMTLGDVHRASSVQSNAGGKGVNVASCLADWSVPVIATGILGGGNPGPFEALFSAKNIRDLFVRVPGETRTNIKIADPTRNETTDINLPGPTADDAALERVKAVLNETVAPDSLVVLAGSLPAGLPDDTLARLSAALCKRGARVVVDTSGAPLGAALSAPAEDLPFCVKPNQHELEEWAGKSLSGRDDLLAAATALQASGIAVVVVSLGSEGALFVTGNQILMGRSEPVETLSTVGAGDAMVAGLVAAFREDAPLEDVARLSTAFAAAKLGRIGPHLPDAEEVRRLARAVVVTELPAGRDLKQQA</sequence>
<keyword evidence="4 8" id="KW-0418">Kinase</keyword>
<keyword evidence="3 8" id="KW-0547">Nucleotide-binding</keyword>
<dbReference type="RefSeq" id="WP_307155628.1">
    <property type="nucleotide sequence ID" value="NZ_JAUSUK010000002.1"/>
</dbReference>
<dbReference type="GO" id="GO:0008662">
    <property type="term" value="F:1-phosphofructokinase activity"/>
    <property type="evidence" value="ECO:0007669"/>
    <property type="project" value="UniProtKB-EC"/>
</dbReference>
<evidence type="ECO:0000313" key="11">
    <source>
        <dbReference type="Proteomes" id="UP001230253"/>
    </source>
</evidence>
<protein>
    <recommendedName>
        <fullName evidence="7">Phosphofructokinase</fullName>
    </recommendedName>
</protein>
<proteinExistence type="inferred from homology"/>
<dbReference type="Pfam" id="PF00294">
    <property type="entry name" value="PfkB"/>
    <property type="match status" value="1"/>
</dbReference>
<dbReference type="NCBIfam" id="TIGR03828">
    <property type="entry name" value="pfkB"/>
    <property type="match status" value="1"/>
</dbReference>
<dbReference type="InterPro" id="IPR011611">
    <property type="entry name" value="PfkB_dom"/>
</dbReference>
<dbReference type="InterPro" id="IPR029056">
    <property type="entry name" value="Ribokinase-like"/>
</dbReference>
<dbReference type="PANTHER" id="PTHR46566:SF5">
    <property type="entry name" value="1-PHOSPHOFRUCTOKINASE"/>
    <property type="match status" value="1"/>
</dbReference>
<dbReference type="Gene3D" id="3.40.1190.20">
    <property type="match status" value="1"/>
</dbReference>
<dbReference type="PANTHER" id="PTHR46566">
    <property type="entry name" value="1-PHOSPHOFRUCTOKINASE-RELATED"/>
    <property type="match status" value="1"/>
</dbReference>
<evidence type="ECO:0000259" key="9">
    <source>
        <dbReference type="Pfam" id="PF00294"/>
    </source>
</evidence>
<evidence type="ECO:0000256" key="3">
    <source>
        <dbReference type="ARBA" id="ARBA00022741"/>
    </source>
</evidence>
<accession>A0ABU0CAT1</accession>
<dbReference type="InterPro" id="IPR017583">
    <property type="entry name" value="Tagatose/fructose_Pkinase"/>
</dbReference>
<dbReference type="InterPro" id="IPR022463">
    <property type="entry name" value="1-PFruKinase"/>
</dbReference>
<keyword evidence="11" id="KW-1185">Reference proteome</keyword>
<keyword evidence="5 8" id="KW-0067">ATP-binding</keyword>
<dbReference type="PROSITE" id="PS00583">
    <property type="entry name" value="PFKB_KINASES_1"/>
    <property type="match status" value="1"/>
</dbReference>
<name>A0ABU0CAT1_9BRAD</name>
<evidence type="ECO:0000256" key="5">
    <source>
        <dbReference type="ARBA" id="ARBA00022840"/>
    </source>
</evidence>
<evidence type="ECO:0000256" key="8">
    <source>
        <dbReference type="RuleBase" id="RU369061"/>
    </source>
</evidence>
<dbReference type="PROSITE" id="PS00584">
    <property type="entry name" value="PFKB_KINASES_2"/>
    <property type="match status" value="1"/>
</dbReference>
<evidence type="ECO:0000256" key="6">
    <source>
        <dbReference type="ARBA" id="ARBA00047745"/>
    </source>
</evidence>
<comment type="similarity">
    <text evidence="1 7 8">Belongs to the carbohydrate kinase PfkB family.</text>
</comment>
<comment type="catalytic activity">
    <reaction evidence="6 8">
        <text>beta-D-fructose 1-phosphate + ATP = beta-D-fructose 1,6-bisphosphate + ADP + H(+)</text>
        <dbReference type="Rhea" id="RHEA:14213"/>
        <dbReference type="ChEBI" id="CHEBI:15378"/>
        <dbReference type="ChEBI" id="CHEBI:30616"/>
        <dbReference type="ChEBI" id="CHEBI:32966"/>
        <dbReference type="ChEBI" id="CHEBI:138881"/>
        <dbReference type="ChEBI" id="CHEBI:456216"/>
        <dbReference type="EC" id="2.7.1.56"/>
    </reaction>
</comment>
<dbReference type="CDD" id="cd01164">
    <property type="entry name" value="FruK_PfkB_like"/>
    <property type="match status" value="1"/>
</dbReference>
<organism evidence="10 11">
    <name type="scientific">Rhodopseudomonas julia</name>
    <dbReference type="NCBI Taxonomy" id="200617"/>
    <lineage>
        <taxon>Bacteria</taxon>
        <taxon>Pseudomonadati</taxon>
        <taxon>Pseudomonadota</taxon>
        <taxon>Alphaproteobacteria</taxon>
        <taxon>Hyphomicrobiales</taxon>
        <taxon>Nitrobacteraceae</taxon>
        <taxon>Rhodopseudomonas</taxon>
    </lineage>
</organism>
<dbReference type="NCBIfam" id="TIGR03168">
    <property type="entry name" value="1-PFK"/>
    <property type="match status" value="1"/>
</dbReference>
<gene>
    <name evidence="10" type="ORF">J2R99_003499</name>
</gene>
<comment type="caution">
    <text evidence="10">The sequence shown here is derived from an EMBL/GenBank/DDBJ whole genome shotgun (WGS) entry which is preliminary data.</text>
</comment>
<feature type="domain" description="Carbohydrate kinase PfkB" evidence="9">
    <location>
        <begin position="13"/>
        <end position="300"/>
    </location>
</feature>
<evidence type="ECO:0000313" key="10">
    <source>
        <dbReference type="EMBL" id="MDQ0327630.1"/>
    </source>
</evidence>
<evidence type="ECO:0000256" key="7">
    <source>
        <dbReference type="PIRNR" id="PIRNR000535"/>
    </source>
</evidence>
<dbReference type="InterPro" id="IPR002173">
    <property type="entry name" value="Carboh/pur_kinase_PfkB_CS"/>
</dbReference>
<comment type="function">
    <text evidence="8">Catalyzes the ATP-dependent phosphorylation of fructose-l-phosphate to fructose-l,6-bisphosphate.</text>
</comment>
<reference evidence="10 11" key="1">
    <citation type="submission" date="2023-07" db="EMBL/GenBank/DDBJ databases">
        <title>Genomic Encyclopedia of Type Strains, Phase IV (KMG-IV): sequencing the most valuable type-strain genomes for metagenomic binning, comparative biology and taxonomic classification.</title>
        <authorList>
            <person name="Goeker M."/>
        </authorList>
    </citation>
    <scope>NUCLEOTIDE SEQUENCE [LARGE SCALE GENOMIC DNA]</scope>
    <source>
        <strain evidence="10 11">DSM 11549</strain>
    </source>
</reference>
<dbReference type="SUPFAM" id="SSF53613">
    <property type="entry name" value="Ribokinase-like"/>
    <property type="match status" value="1"/>
</dbReference>